<dbReference type="EMBL" id="FRAF01000020">
    <property type="protein sequence ID" value="SHK70739.1"/>
    <property type="molecule type" value="Genomic_DNA"/>
</dbReference>
<dbReference type="Gene3D" id="1.10.10.10">
    <property type="entry name" value="Winged helix-like DNA-binding domain superfamily/Winged helix DNA-binding domain"/>
    <property type="match status" value="1"/>
</dbReference>
<dbReference type="Pfam" id="PF03466">
    <property type="entry name" value="LysR_substrate"/>
    <property type="match status" value="1"/>
</dbReference>
<keyword evidence="4" id="KW-0804">Transcription</keyword>
<dbReference type="InterPro" id="IPR036390">
    <property type="entry name" value="WH_DNA-bd_sf"/>
</dbReference>
<dbReference type="RefSeq" id="WP_072874724.1">
    <property type="nucleotide sequence ID" value="NZ_FRAF01000020.1"/>
</dbReference>
<organism evidence="6 7">
    <name type="scientific">Alicyclobacillus tolerans</name>
    <dbReference type="NCBI Taxonomy" id="90970"/>
    <lineage>
        <taxon>Bacteria</taxon>
        <taxon>Bacillati</taxon>
        <taxon>Bacillota</taxon>
        <taxon>Bacilli</taxon>
        <taxon>Bacillales</taxon>
        <taxon>Alicyclobacillaceae</taxon>
        <taxon>Alicyclobacillus</taxon>
    </lineage>
</organism>
<dbReference type="SUPFAM" id="SSF46785">
    <property type="entry name" value="Winged helix' DNA-binding domain"/>
    <property type="match status" value="1"/>
</dbReference>
<dbReference type="AlphaFoldDB" id="A0A1M6UNK4"/>
<dbReference type="Proteomes" id="UP000184016">
    <property type="component" value="Unassembled WGS sequence"/>
</dbReference>
<dbReference type="PANTHER" id="PTHR30126:SF100">
    <property type="entry name" value="LYSR-FAMILY TRANSCRIPTIONAL REGULATOR"/>
    <property type="match status" value="1"/>
</dbReference>
<sequence>MDFKQLHTFTVVAKEQNITRAAKILNYSQSSVSGQIQALERELGVPLFDRLGRGVLLTEEGRRILVHVQNLSYIEQQIRAVAFGHDEPCGTLAVGAPESIIAYRLPKVLLKFRERYPKVQLRFQPGACSELRTGLERGEIDVALLLEAPVRAENLITECLIEEQIVLVSGLSHPLTTIKSIQEGDLANQVFLMVESTRGGWSYREIFENQMIQSHVFPLQRLEFSSVEAIKQCAISGVGVALLPEITVRNEVAEGKLAVLHWTPIRLSTQLAWNKHRWMSSAMQAFMRIIRETGIEN</sequence>
<reference evidence="7" key="1">
    <citation type="submission" date="2016-11" db="EMBL/GenBank/DDBJ databases">
        <authorList>
            <person name="Varghese N."/>
            <person name="Submissions S."/>
        </authorList>
    </citation>
    <scope>NUCLEOTIDE SEQUENCE [LARGE SCALE GENOMIC DNA]</scope>
    <source>
        <strain evidence="7">USBA-503</strain>
    </source>
</reference>
<dbReference type="SUPFAM" id="SSF53850">
    <property type="entry name" value="Periplasmic binding protein-like II"/>
    <property type="match status" value="1"/>
</dbReference>
<dbReference type="Gene3D" id="3.40.190.290">
    <property type="match status" value="1"/>
</dbReference>
<evidence type="ECO:0000313" key="6">
    <source>
        <dbReference type="EMBL" id="SHK70739.1"/>
    </source>
</evidence>
<dbReference type="Pfam" id="PF00126">
    <property type="entry name" value="HTH_1"/>
    <property type="match status" value="1"/>
</dbReference>
<dbReference type="InterPro" id="IPR036388">
    <property type="entry name" value="WH-like_DNA-bd_sf"/>
</dbReference>
<dbReference type="PANTHER" id="PTHR30126">
    <property type="entry name" value="HTH-TYPE TRANSCRIPTIONAL REGULATOR"/>
    <property type="match status" value="1"/>
</dbReference>
<dbReference type="InterPro" id="IPR005119">
    <property type="entry name" value="LysR_subst-bd"/>
</dbReference>
<dbReference type="PROSITE" id="PS50931">
    <property type="entry name" value="HTH_LYSR"/>
    <property type="match status" value="1"/>
</dbReference>
<evidence type="ECO:0000256" key="4">
    <source>
        <dbReference type="ARBA" id="ARBA00023163"/>
    </source>
</evidence>
<keyword evidence="2" id="KW-0805">Transcription regulation</keyword>
<dbReference type="GO" id="GO:0000976">
    <property type="term" value="F:transcription cis-regulatory region binding"/>
    <property type="evidence" value="ECO:0007669"/>
    <property type="project" value="TreeGrafter"/>
</dbReference>
<dbReference type="STRING" id="1830138.SAMN05443507_12046"/>
<dbReference type="InterPro" id="IPR000847">
    <property type="entry name" value="LysR_HTH_N"/>
</dbReference>
<keyword evidence="7" id="KW-1185">Reference proteome</keyword>
<accession>A0A1M6UNK4</accession>
<comment type="similarity">
    <text evidence="1">Belongs to the LysR transcriptional regulatory family.</text>
</comment>
<feature type="domain" description="HTH lysR-type" evidence="5">
    <location>
        <begin position="1"/>
        <end position="58"/>
    </location>
</feature>
<dbReference type="GO" id="GO:0003700">
    <property type="term" value="F:DNA-binding transcription factor activity"/>
    <property type="evidence" value="ECO:0007669"/>
    <property type="project" value="InterPro"/>
</dbReference>
<dbReference type="OrthoDB" id="9803735at2"/>
<dbReference type="CDD" id="cd05466">
    <property type="entry name" value="PBP2_LTTR_substrate"/>
    <property type="match status" value="1"/>
</dbReference>
<evidence type="ECO:0000313" key="7">
    <source>
        <dbReference type="Proteomes" id="UP000184016"/>
    </source>
</evidence>
<name>A0A1M6UNK4_9BACL</name>
<dbReference type="PRINTS" id="PR00039">
    <property type="entry name" value="HTHLYSR"/>
</dbReference>
<protein>
    <submittedName>
        <fullName evidence="6">DNA-binding transcriptional regulator, LysR family</fullName>
    </submittedName>
</protein>
<evidence type="ECO:0000256" key="1">
    <source>
        <dbReference type="ARBA" id="ARBA00009437"/>
    </source>
</evidence>
<evidence type="ECO:0000259" key="5">
    <source>
        <dbReference type="PROSITE" id="PS50931"/>
    </source>
</evidence>
<dbReference type="FunFam" id="1.10.10.10:FF:000001">
    <property type="entry name" value="LysR family transcriptional regulator"/>
    <property type="match status" value="1"/>
</dbReference>
<keyword evidence="3 6" id="KW-0238">DNA-binding</keyword>
<proteinExistence type="inferred from homology"/>
<evidence type="ECO:0000256" key="2">
    <source>
        <dbReference type="ARBA" id="ARBA00023015"/>
    </source>
</evidence>
<gene>
    <name evidence="6" type="ORF">SAMN05443507_12046</name>
</gene>
<evidence type="ECO:0000256" key="3">
    <source>
        <dbReference type="ARBA" id="ARBA00023125"/>
    </source>
</evidence>